<keyword evidence="16" id="KW-0325">Glycoprotein</keyword>
<keyword evidence="8" id="KW-0967">Endosome</keyword>
<dbReference type="Proteomes" id="UP001151582">
    <property type="component" value="Unassembled WGS sequence"/>
</dbReference>
<evidence type="ECO:0000256" key="12">
    <source>
        <dbReference type="ARBA" id="ARBA00022989"/>
    </source>
</evidence>
<evidence type="ECO:0000256" key="3">
    <source>
        <dbReference type="ARBA" id="ARBA00004343"/>
    </source>
</evidence>
<keyword evidence="10" id="KW-0442">Lipid degradation</keyword>
<dbReference type="Gene3D" id="3.40.50.1820">
    <property type="entry name" value="alpha/beta hydrolase"/>
    <property type="match status" value="1"/>
</dbReference>
<evidence type="ECO:0000256" key="10">
    <source>
        <dbReference type="ARBA" id="ARBA00022963"/>
    </source>
</evidence>
<comment type="catalytic activity">
    <reaction evidence="1">
        <text>a triacylglycerol + H2O = a diacylglycerol + a fatty acid + H(+)</text>
        <dbReference type="Rhea" id="RHEA:12044"/>
        <dbReference type="ChEBI" id="CHEBI:15377"/>
        <dbReference type="ChEBI" id="CHEBI:15378"/>
        <dbReference type="ChEBI" id="CHEBI:17855"/>
        <dbReference type="ChEBI" id="CHEBI:18035"/>
        <dbReference type="ChEBI" id="CHEBI:28868"/>
        <dbReference type="EC" id="3.1.1.3"/>
    </reaction>
</comment>
<dbReference type="GO" id="GO:0006660">
    <property type="term" value="P:phosphatidylserine catabolic process"/>
    <property type="evidence" value="ECO:0007669"/>
    <property type="project" value="TreeGrafter"/>
</dbReference>
<reference evidence="18" key="1">
    <citation type="submission" date="2022-07" db="EMBL/GenBank/DDBJ databases">
        <title>Phylogenomic reconstructions and comparative analyses of Kickxellomycotina fungi.</title>
        <authorList>
            <person name="Reynolds N.K."/>
            <person name="Stajich J.E."/>
            <person name="Barry K."/>
            <person name="Grigoriev I.V."/>
            <person name="Crous P."/>
            <person name="Smith M.E."/>
        </authorList>
    </citation>
    <scope>NUCLEOTIDE SEQUENCE</scope>
    <source>
        <strain evidence="18">RSA 567</strain>
    </source>
</reference>
<keyword evidence="13" id="KW-0072">Autophagy</keyword>
<dbReference type="InterPro" id="IPR050805">
    <property type="entry name" value="ATG15_Lipase"/>
</dbReference>
<dbReference type="EMBL" id="JANBQB010000015">
    <property type="protein sequence ID" value="KAJ1984583.1"/>
    <property type="molecule type" value="Genomic_DNA"/>
</dbReference>
<protein>
    <recommendedName>
        <fullName evidence="6">triacylglycerol lipase</fullName>
        <ecNumber evidence="6">3.1.1.3</ecNumber>
    </recommendedName>
    <alternativeName>
        <fullName evidence="17">Autophagy-related protein 15</fullName>
    </alternativeName>
</protein>
<dbReference type="CDD" id="cd00519">
    <property type="entry name" value="Lipase_3"/>
    <property type="match status" value="1"/>
</dbReference>
<organism evidence="18 19">
    <name type="scientific">Dimargaris verticillata</name>
    <dbReference type="NCBI Taxonomy" id="2761393"/>
    <lineage>
        <taxon>Eukaryota</taxon>
        <taxon>Fungi</taxon>
        <taxon>Fungi incertae sedis</taxon>
        <taxon>Zoopagomycota</taxon>
        <taxon>Kickxellomycotina</taxon>
        <taxon>Dimargaritomycetes</taxon>
        <taxon>Dimargaritales</taxon>
        <taxon>Dimargaritaceae</taxon>
        <taxon>Dimargaris</taxon>
    </lineage>
</organism>
<dbReference type="GO" id="GO:0046461">
    <property type="term" value="P:neutral lipid catabolic process"/>
    <property type="evidence" value="ECO:0007669"/>
    <property type="project" value="TreeGrafter"/>
</dbReference>
<keyword evidence="19" id="KW-1185">Reference proteome</keyword>
<comment type="similarity">
    <text evidence="4">Belongs to the AB hydrolase superfamily. Lipase family.</text>
</comment>
<evidence type="ECO:0000256" key="11">
    <source>
        <dbReference type="ARBA" id="ARBA00022968"/>
    </source>
</evidence>
<proteinExistence type="inferred from homology"/>
<evidence type="ECO:0000256" key="5">
    <source>
        <dbReference type="ARBA" id="ARBA00011137"/>
    </source>
</evidence>
<evidence type="ECO:0000256" key="15">
    <source>
        <dbReference type="ARBA" id="ARBA00023136"/>
    </source>
</evidence>
<evidence type="ECO:0000256" key="6">
    <source>
        <dbReference type="ARBA" id="ARBA00013279"/>
    </source>
</evidence>
<evidence type="ECO:0000256" key="8">
    <source>
        <dbReference type="ARBA" id="ARBA00022753"/>
    </source>
</evidence>
<evidence type="ECO:0000256" key="2">
    <source>
        <dbReference type="ARBA" id="ARBA00004270"/>
    </source>
</evidence>
<keyword evidence="9 18" id="KW-0378">Hydrolase</keyword>
<comment type="subunit">
    <text evidence="5">Binds to both phosphatidylinositol (PI) and phosphatidylinositol 3,5-bisphosphate (PIP2).</text>
</comment>
<evidence type="ECO:0000256" key="16">
    <source>
        <dbReference type="ARBA" id="ARBA00023180"/>
    </source>
</evidence>
<dbReference type="OrthoDB" id="58570at2759"/>
<dbReference type="GO" id="GO:0032585">
    <property type="term" value="C:multivesicular body membrane"/>
    <property type="evidence" value="ECO:0007669"/>
    <property type="project" value="UniProtKB-SubCell"/>
</dbReference>
<evidence type="ECO:0000256" key="14">
    <source>
        <dbReference type="ARBA" id="ARBA00023098"/>
    </source>
</evidence>
<evidence type="ECO:0000256" key="9">
    <source>
        <dbReference type="ARBA" id="ARBA00022801"/>
    </source>
</evidence>
<dbReference type="InterPro" id="IPR029058">
    <property type="entry name" value="AB_hydrolase_fold"/>
</dbReference>
<evidence type="ECO:0000313" key="19">
    <source>
        <dbReference type="Proteomes" id="UP001151582"/>
    </source>
</evidence>
<name>A0A9W8EFT2_9FUNG</name>
<evidence type="ECO:0000256" key="7">
    <source>
        <dbReference type="ARBA" id="ARBA00022692"/>
    </source>
</evidence>
<keyword evidence="12" id="KW-1133">Transmembrane helix</keyword>
<dbReference type="Pfam" id="PF26363">
    <property type="entry name" value="Phospholipase-like"/>
    <property type="match status" value="1"/>
</dbReference>
<dbReference type="EC" id="3.1.1.3" evidence="6"/>
<evidence type="ECO:0000256" key="1">
    <source>
        <dbReference type="ARBA" id="ARBA00001024"/>
    </source>
</evidence>
<keyword evidence="11" id="KW-0735">Signal-anchor</keyword>
<comment type="caution">
    <text evidence="18">The sequence shown here is derived from an EMBL/GenBank/DDBJ whole genome shotgun (WGS) entry which is preliminary data.</text>
</comment>
<dbReference type="AlphaFoldDB" id="A0A9W8EFT2"/>
<sequence length="509" mass="56802">MATWRRTDTLFLLGILVALAVLVTYEAWTAYMTVLTCAFRSVLWVDTQTATTTPALHSPALALRHVYHRGTTRHADSLLRADYQAQDWVRLAQLDSEAADTPALKLSGYSLKRARRSRLPYPTAQLTDFIRYAAERHPVLPDSSVSSNSDPLSLAEMYPLLANASDAYAWQLPFRHQYHRHALSRAAPTFWANPWALPGSSDDASSGLHDIPVPDVQDNHTVSTLAEMAYNAYNLPDSDDWFDLRNDSWSHNRPFGWGSDGLRGYVFADEANSTVVIAIKGTSATFFLGGSSETSARDKLNDNRLFSCCCARVDYTWSTVCDCYQKSGVCSQECVEQSLEDDSLYFQAAADLFITITKAYPKADIWLTGHSLGGALAGLMSLTFGHPVVTFESPGEQLAARRLHLPLPLADDAHRAPIWHFGHNADPIYLGICRGASSSCYYGGYAMESRCHSGNTCIFDTVKYKKWSPDMRKHRLKEILQGIFFSDEVPWPTCAPDLTCQDCQEWSFE</sequence>
<keyword evidence="15" id="KW-0472">Membrane</keyword>
<keyword evidence="7" id="KW-0812">Transmembrane</keyword>
<keyword evidence="14" id="KW-0443">Lipid metabolism</keyword>
<evidence type="ECO:0000256" key="4">
    <source>
        <dbReference type="ARBA" id="ARBA00010701"/>
    </source>
</evidence>
<evidence type="ECO:0000256" key="17">
    <source>
        <dbReference type="ARBA" id="ARBA00029828"/>
    </source>
</evidence>
<dbReference type="GO" id="GO:0004620">
    <property type="term" value="F:phospholipase activity"/>
    <property type="evidence" value="ECO:0007669"/>
    <property type="project" value="TreeGrafter"/>
</dbReference>
<gene>
    <name evidence="18" type="primary">ATG15</name>
    <name evidence="18" type="ORF">H4R34_000555</name>
</gene>
<dbReference type="GO" id="GO:0005775">
    <property type="term" value="C:vacuolar lumen"/>
    <property type="evidence" value="ECO:0007669"/>
    <property type="project" value="TreeGrafter"/>
</dbReference>
<dbReference type="GO" id="GO:0034496">
    <property type="term" value="P:multivesicular body membrane disassembly"/>
    <property type="evidence" value="ECO:0007669"/>
    <property type="project" value="TreeGrafter"/>
</dbReference>
<evidence type="ECO:0000256" key="13">
    <source>
        <dbReference type="ARBA" id="ARBA00023006"/>
    </source>
</evidence>
<dbReference type="GO" id="GO:0004806">
    <property type="term" value="F:triacylglycerol lipase activity"/>
    <property type="evidence" value="ECO:0007669"/>
    <property type="project" value="UniProtKB-EC"/>
</dbReference>
<dbReference type="GO" id="GO:0034727">
    <property type="term" value="P:piecemeal microautophagy of the nucleus"/>
    <property type="evidence" value="ECO:0007669"/>
    <property type="project" value="TreeGrafter"/>
</dbReference>
<accession>A0A9W8EFT2</accession>
<comment type="subcellular location">
    <subcellularLocation>
        <location evidence="3">Endosome</location>
        <location evidence="3">Multivesicular body membrane</location>
        <topology evidence="3">Single-pass type II membrane protein</topology>
    </subcellularLocation>
    <subcellularLocation>
        <location evidence="2">Prevacuolar compartment membrane</location>
        <topology evidence="2">Single-pass type II membrane protein</topology>
    </subcellularLocation>
</comment>
<dbReference type="SUPFAM" id="SSF53474">
    <property type="entry name" value="alpha/beta-Hydrolases"/>
    <property type="match status" value="1"/>
</dbReference>
<evidence type="ECO:0000313" key="18">
    <source>
        <dbReference type="EMBL" id="KAJ1984583.1"/>
    </source>
</evidence>
<dbReference type="PANTHER" id="PTHR47175">
    <property type="entry name" value="LIPASE ATG15-RELATED"/>
    <property type="match status" value="1"/>
</dbReference>
<dbReference type="PANTHER" id="PTHR47175:SF2">
    <property type="entry name" value="LIPASE ATG15-RELATED"/>
    <property type="match status" value="1"/>
</dbReference>